<comment type="caution">
    <text evidence="1">The sequence shown here is derived from an EMBL/GenBank/DDBJ whole genome shotgun (WGS) entry which is preliminary data.</text>
</comment>
<accession>A0A133KX18</accession>
<dbReference type="AlphaFoldDB" id="A0A133KX18"/>
<dbReference type="GeneID" id="93259313"/>
<evidence type="ECO:0000313" key="2">
    <source>
        <dbReference type="Proteomes" id="UP000070376"/>
    </source>
</evidence>
<name>A0A133KX18_HEYCO</name>
<reference evidence="2" key="1">
    <citation type="submission" date="2016-01" db="EMBL/GenBank/DDBJ databases">
        <authorList>
            <person name="Mitreva M."/>
            <person name="Pepin K.H."/>
            <person name="Mihindukulasuriya K.A."/>
            <person name="Fulton R."/>
            <person name="Fronick C."/>
            <person name="O'Laughlin M."/>
            <person name="Miner T."/>
            <person name="Herter B."/>
            <person name="Rosa B.A."/>
            <person name="Cordes M."/>
            <person name="Tomlinson C."/>
            <person name="Wollam A."/>
            <person name="Palsikar V.B."/>
            <person name="Mardis E.R."/>
            <person name="Wilson R.K."/>
        </authorList>
    </citation>
    <scope>NUCLEOTIDE SEQUENCE [LARGE SCALE GENOMIC DNA]</scope>
    <source>
        <strain evidence="2">GED7749B</strain>
    </source>
</reference>
<proteinExistence type="predicted"/>
<sequence length="61" mass="6848">MEKQMMFLQVSGCYLFYKPASMRQCEDFSKDAGRFGLKSNAAVPNLQIDAHTAMDAPQAEE</sequence>
<dbReference type="PATRIC" id="fig|1398.19.peg.3101"/>
<dbReference type="EMBL" id="LRPN01000032">
    <property type="protein sequence ID" value="KWZ84133.1"/>
    <property type="molecule type" value="Genomic_DNA"/>
</dbReference>
<evidence type="ECO:0000313" key="1">
    <source>
        <dbReference type="EMBL" id="KWZ84133.1"/>
    </source>
</evidence>
<protein>
    <submittedName>
        <fullName evidence="1">Uncharacterized protein</fullName>
    </submittedName>
</protein>
<organism evidence="1 2">
    <name type="scientific">Heyndrickxia coagulans</name>
    <name type="common">Weizmannia coagulans</name>
    <dbReference type="NCBI Taxonomy" id="1398"/>
    <lineage>
        <taxon>Bacteria</taxon>
        <taxon>Bacillati</taxon>
        <taxon>Bacillota</taxon>
        <taxon>Bacilli</taxon>
        <taxon>Bacillales</taxon>
        <taxon>Bacillaceae</taxon>
        <taxon>Heyndrickxia</taxon>
    </lineage>
</organism>
<dbReference type="RefSeq" id="WP_035184465.1">
    <property type="nucleotide sequence ID" value="NZ_CP010525.1"/>
</dbReference>
<gene>
    <name evidence="1" type="ORF">HMPREF3213_00921</name>
</gene>
<dbReference type="Proteomes" id="UP000070376">
    <property type="component" value="Unassembled WGS sequence"/>
</dbReference>